<dbReference type="Proteomes" id="UP000026915">
    <property type="component" value="Chromosome 3"/>
</dbReference>
<reference evidence="1 2" key="1">
    <citation type="journal article" date="2013" name="Genome Biol.">
        <title>The genome sequence of the most widely cultivated cacao type and its use to identify candidate genes regulating pod color.</title>
        <authorList>
            <person name="Motamayor J.C."/>
            <person name="Mockaitis K."/>
            <person name="Schmutz J."/>
            <person name="Haiminen N."/>
            <person name="Iii D.L."/>
            <person name="Cornejo O."/>
            <person name="Findley S.D."/>
            <person name="Zheng P."/>
            <person name="Utro F."/>
            <person name="Royaert S."/>
            <person name="Saski C."/>
            <person name="Jenkins J."/>
            <person name="Podicheti R."/>
            <person name="Zhao M."/>
            <person name="Scheffler B.E."/>
            <person name="Stack J.C."/>
            <person name="Feltus F.A."/>
            <person name="Mustiga G.M."/>
            <person name="Amores F."/>
            <person name="Phillips W."/>
            <person name="Marelli J.P."/>
            <person name="May G.D."/>
            <person name="Shapiro H."/>
            <person name="Ma J."/>
            <person name="Bustamante C.D."/>
            <person name="Schnell R.J."/>
            <person name="Main D."/>
            <person name="Gilbert D."/>
            <person name="Parida L."/>
            <person name="Kuhn D.N."/>
        </authorList>
    </citation>
    <scope>NUCLEOTIDE SEQUENCE [LARGE SCALE GENOMIC DNA]</scope>
    <source>
        <strain evidence="2">cv. Matina 1-6</strain>
    </source>
</reference>
<accession>A0A061G1E2</accession>
<dbReference type="InParanoid" id="A0A061G1E2"/>
<organism evidence="1 2">
    <name type="scientific">Theobroma cacao</name>
    <name type="common">Cacao</name>
    <name type="synonym">Cocoa</name>
    <dbReference type="NCBI Taxonomy" id="3641"/>
    <lineage>
        <taxon>Eukaryota</taxon>
        <taxon>Viridiplantae</taxon>
        <taxon>Streptophyta</taxon>
        <taxon>Embryophyta</taxon>
        <taxon>Tracheophyta</taxon>
        <taxon>Spermatophyta</taxon>
        <taxon>Magnoliopsida</taxon>
        <taxon>eudicotyledons</taxon>
        <taxon>Gunneridae</taxon>
        <taxon>Pentapetalae</taxon>
        <taxon>rosids</taxon>
        <taxon>malvids</taxon>
        <taxon>Malvales</taxon>
        <taxon>Malvaceae</taxon>
        <taxon>Byttnerioideae</taxon>
        <taxon>Theobroma</taxon>
    </lineage>
</organism>
<keyword evidence="2" id="KW-1185">Reference proteome</keyword>
<evidence type="ECO:0000313" key="2">
    <source>
        <dbReference type="Proteomes" id="UP000026915"/>
    </source>
</evidence>
<proteinExistence type="predicted"/>
<gene>
    <name evidence="1" type="ORF">TCM_012209</name>
</gene>
<dbReference type="EMBL" id="CM001881">
    <property type="protein sequence ID" value="EOY20864.1"/>
    <property type="molecule type" value="Genomic_DNA"/>
</dbReference>
<dbReference type="HOGENOM" id="CLU_2296788_0_0_1"/>
<name>A0A061G1E2_THECC</name>
<protein>
    <submittedName>
        <fullName evidence="1">Uncharacterized protein</fullName>
    </submittedName>
</protein>
<dbReference type="Gramene" id="EOY20864">
    <property type="protein sequence ID" value="EOY20864"/>
    <property type="gene ID" value="TCM_012209"/>
</dbReference>
<evidence type="ECO:0000313" key="1">
    <source>
        <dbReference type="EMBL" id="EOY20864.1"/>
    </source>
</evidence>
<dbReference type="AlphaFoldDB" id="A0A061G1E2"/>
<sequence>MHESLHLLHIHTKLGQEMIQSLTKRGMSLLSKSDSHGILWGDFETLKVPHGCGGLLFIFILYKGNASLCFNHSNFPESQPVLGHSGFHDGKEPLERAIWLI</sequence>